<organism evidence="3">
    <name type="scientific">Comamonas kerstersii</name>
    <dbReference type="NCBI Taxonomy" id="225992"/>
    <lineage>
        <taxon>Bacteria</taxon>
        <taxon>Pseudomonadati</taxon>
        <taxon>Pseudomonadota</taxon>
        <taxon>Betaproteobacteria</taxon>
        <taxon>Burkholderiales</taxon>
        <taxon>Comamonadaceae</taxon>
        <taxon>Comamonas</taxon>
    </lineage>
</organism>
<name>A0A6A1R1K9_9BURK</name>
<feature type="domain" description="Dystroglycan-type cadherin-like" evidence="2">
    <location>
        <begin position="3"/>
        <end position="105"/>
    </location>
</feature>
<evidence type="ECO:0000256" key="1">
    <source>
        <dbReference type="SAM" id="MobiDB-lite"/>
    </source>
</evidence>
<evidence type="ECO:0000259" key="2">
    <source>
        <dbReference type="SMART" id="SM00736"/>
    </source>
</evidence>
<sequence>MPDLVRCLSDVQLAKGKAFSWQMPAGSFRDADRNDTLSYAATLSNGKPLPSWLKFDAATQTFSGTAPTGSTAAIDVKVVASDGHGVCSTASDVFRISVGNKTVLPAASKGNEGVGNGADAPPPGHSANINDGAGTGPGNPGGSKGKQDDLLERFLDGFKADAKAVNQNPLPSLDAGWFDRWLSPSVPSQGQAPSPSNSQAVEAHWQHLLQALNRLDAERQGAAQWLGKGQGADLSGLVGLLSGNAAMLRTHGDAVGLAAGTQLKGFAGLKEGVTALRCCPPCRAF</sequence>
<evidence type="ECO:0000313" key="3">
    <source>
        <dbReference type="EMBL" id="KAB0586251.1"/>
    </source>
</evidence>
<dbReference type="InterPro" id="IPR013783">
    <property type="entry name" value="Ig-like_fold"/>
</dbReference>
<dbReference type="InterPro" id="IPR006644">
    <property type="entry name" value="Cadg"/>
</dbReference>
<dbReference type="Pfam" id="PF05345">
    <property type="entry name" value="He_PIG"/>
    <property type="match status" value="1"/>
</dbReference>
<protein>
    <recommendedName>
        <fullName evidence="2">Dystroglycan-type cadherin-like domain-containing protein</fullName>
    </recommendedName>
</protein>
<proteinExistence type="predicted"/>
<dbReference type="SUPFAM" id="SSF49313">
    <property type="entry name" value="Cadherin-like"/>
    <property type="match status" value="1"/>
</dbReference>
<dbReference type="AlphaFoldDB" id="A0A6A1R1K9"/>
<dbReference type="GO" id="GO:0016020">
    <property type="term" value="C:membrane"/>
    <property type="evidence" value="ECO:0007669"/>
    <property type="project" value="InterPro"/>
</dbReference>
<accession>A0A6A1R1K9</accession>
<feature type="compositionally biased region" description="Gly residues" evidence="1">
    <location>
        <begin position="133"/>
        <end position="144"/>
    </location>
</feature>
<dbReference type="GO" id="GO:0005509">
    <property type="term" value="F:calcium ion binding"/>
    <property type="evidence" value="ECO:0007669"/>
    <property type="project" value="InterPro"/>
</dbReference>
<dbReference type="EMBL" id="VZOT01000007">
    <property type="protein sequence ID" value="KAB0586251.1"/>
    <property type="molecule type" value="Genomic_DNA"/>
</dbReference>
<gene>
    <name evidence="3" type="ORF">F7P80_11520</name>
</gene>
<dbReference type="Gene3D" id="2.60.40.10">
    <property type="entry name" value="Immunoglobulins"/>
    <property type="match status" value="1"/>
</dbReference>
<reference evidence="3" key="1">
    <citation type="submission" date="2019-09" db="EMBL/GenBank/DDBJ databases">
        <title>Draft genome sequences of 48 bacterial type strains from the CCUG.</title>
        <authorList>
            <person name="Tunovic T."/>
            <person name="Pineiro-Iglesias B."/>
            <person name="Unosson C."/>
            <person name="Inganas E."/>
            <person name="Ohlen M."/>
            <person name="Cardew S."/>
            <person name="Jensie-Markopoulos S."/>
            <person name="Salva-Serra F."/>
            <person name="Jaen-Luchoro D."/>
            <person name="Karlsson R."/>
            <person name="Svensson-Stadler L."/>
            <person name="Chun J."/>
            <person name="Moore E."/>
        </authorList>
    </citation>
    <scope>NUCLEOTIDE SEQUENCE</scope>
    <source>
        <strain evidence="3">CCUG 15333</strain>
    </source>
</reference>
<dbReference type="InterPro" id="IPR015919">
    <property type="entry name" value="Cadherin-like_sf"/>
</dbReference>
<dbReference type="SMART" id="SM00736">
    <property type="entry name" value="CADG"/>
    <property type="match status" value="1"/>
</dbReference>
<feature type="region of interest" description="Disordered" evidence="1">
    <location>
        <begin position="107"/>
        <end position="148"/>
    </location>
</feature>
<comment type="caution">
    <text evidence="3">The sequence shown here is derived from an EMBL/GenBank/DDBJ whole genome shotgun (WGS) entry which is preliminary data.</text>
</comment>